<dbReference type="GO" id="GO:0016757">
    <property type="term" value="F:glycosyltransferase activity"/>
    <property type="evidence" value="ECO:0007669"/>
    <property type="project" value="UniProtKB-KW"/>
</dbReference>
<comment type="function">
    <text evidence="9">Catalyzes the first step in the biosynthesis of NAD from nicotinic acid, the ATP-dependent synthesis of beta-nicotinate D-ribonucleotide from nicotinate and 5-phospho-D-ribose 1-phosphate.</text>
</comment>
<comment type="pathway">
    <text evidence="1 9">Cofactor biosynthesis; NAD(+) biosynthesis; nicotinate D-ribonucleotide from nicotinate: step 1/1.</text>
</comment>
<dbReference type="Pfam" id="PF17956">
    <property type="entry name" value="NAPRTase_C"/>
    <property type="match status" value="1"/>
</dbReference>
<dbReference type="PIRSF" id="PIRSF000484">
    <property type="entry name" value="NAPRT"/>
    <property type="match status" value="1"/>
</dbReference>
<dbReference type="Gene3D" id="3.20.140.10">
    <property type="entry name" value="nicotinate phosphoribosyltransferase"/>
    <property type="match status" value="1"/>
</dbReference>
<dbReference type="NCBIfam" id="TIGR01513">
    <property type="entry name" value="NAPRTase_put"/>
    <property type="match status" value="1"/>
</dbReference>
<protein>
    <recommendedName>
        <fullName evidence="3 9">Nicotinate phosphoribosyltransferase</fullName>
        <ecNumber evidence="3 9">6.3.4.21</ecNumber>
    </recommendedName>
</protein>
<dbReference type="InterPro" id="IPR007229">
    <property type="entry name" value="Nic_PRibTrfase-Fam"/>
</dbReference>
<feature type="domain" description="Nicotinate phosphoribosyltransferase C-terminal" evidence="12">
    <location>
        <begin position="373"/>
        <end position="476"/>
    </location>
</feature>
<keyword evidence="4" id="KW-0597">Phosphoprotein</keyword>
<dbReference type="Gene3D" id="3.20.20.70">
    <property type="entry name" value="Aldolase class I"/>
    <property type="match status" value="1"/>
</dbReference>
<evidence type="ECO:0000256" key="5">
    <source>
        <dbReference type="ARBA" id="ARBA00022598"/>
    </source>
</evidence>
<dbReference type="PANTHER" id="PTHR11098">
    <property type="entry name" value="NICOTINATE PHOSPHORIBOSYLTRANSFERASE"/>
    <property type="match status" value="1"/>
</dbReference>
<dbReference type="PANTHER" id="PTHR11098:SF1">
    <property type="entry name" value="NICOTINATE PHOSPHORIBOSYLTRANSFERASE"/>
    <property type="match status" value="1"/>
</dbReference>
<dbReference type="InterPro" id="IPR040727">
    <property type="entry name" value="NAPRTase_N"/>
</dbReference>
<dbReference type="InterPro" id="IPR013785">
    <property type="entry name" value="Aldolase_TIM"/>
</dbReference>
<dbReference type="Pfam" id="PF04095">
    <property type="entry name" value="NAPRTase"/>
    <property type="match status" value="1"/>
</dbReference>
<dbReference type="CDD" id="cd01570">
    <property type="entry name" value="NAPRTase_A"/>
    <property type="match status" value="1"/>
</dbReference>
<organism evidence="13 14">
    <name type="scientific">Rufibacter roseus</name>
    <dbReference type="NCBI Taxonomy" id="1567108"/>
    <lineage>
        <taxon>Bacteria</taxon>
        <taxon>Pseudomonadati</taxon>
        <taxon>Bacteroidota</taxon>
        <taxon>Cytophagia</taxon>
        <taxon>Cytophagales</taxon>
        <taxon>Hymenobacteraceae</taxon>
        <taxon>Rufibacter</taxon>
    </lineage>
</organism>
<evidence type="ECO:0000256" key="4">
    <source>
        <dbReference type="ARBA" id="ARBA00022553"/>
    </source>
</evidence>
<keyword evidence="7 9" id="KW-0808">Transferase</keyword>
<dbReference type="SUPFAM" id="SSF51690">
    <property type="entry name" value="Nicotinate/Quinolinate PRTase C-terminal domain-like"/>
    <property type="match status" value="1"/>
</dbReference>
<accession>A0ABW2DST8</accession>
<comment type="caution">
    <text evidence="13">The sequence shown here is derived from an EMBL/GenBank/DDBJ whole genome shotgun (WGS) entry which is preliminary data.</text>
</comment>
<keyword evidence="6 9" id="KW-0662">Pyridine nucleotide biosynthesis</keyword>
<evidence type="ECO:0000259" key="12">
    <source>
        <dbReference type="Pfam" id="PF17956"/>
    </source>
</evidence>
<feature type="domain" description="Nicotinate phosphoribosyltransferase N-terminal" evidence="11">
    <location>
        <begin position="13"/>
        <end position="143"/>
    </location>
</feature>
<dbReference type="InterPro" id="IPR036068">
    <property type="entry name" value="Nicotinate_pribotase-like_C"/>
</dbReference>
<keyword evidence="14" id="KW-1185">Reference proteome</keyword>
<keyword evidence="13" id="KW-0328">Glycosyltransferase</keyword>
<dbReference type="EC" id="6.3.4.21" evidence="3 9"/>
<feature type="domain" description="Nicotinate/nicotinamide phosphoribosyltransferase" evidence="10">
    <location>
        <begin position="164"/>
        <end position="345"/>
    </location>
</feature>
<sequence>MNLTQRFRPSLALLTDMYQIAMAQGYWKNKMHEQEAVFHLYFRKNPFEGGYTISAGLEDAIDLLQQFKFEQEDIAYLQSLTGSKEQPLFDEGFLEYLKNMSFECDVEAVPEGTLVFPNEPLLRIKGPILQCQLLETPLLTIINFQSLIATKAARIVDAAQGDRVIEFGMRRAQGPDGALSATRAAFIGGVVGTSNVLAGHLYGIPVKGTHAHSWIMSFKEEQTAFAAYAQVFPHDSIFLVDTYNTLEGIRKAVEVAKQMRENGSELKGIRLDSGDLAYLSIEGRKILDEAGFPEVSILASNDLDEYLIQSLKTQGARIDTWGIGTKLVTAFDQPALGGVYKLAALKDAEGNWEFKVKLSEQLVKVSTPGVLQVRRFYKNGAIVGDMIYSEPLGVETPATMVHPNDPTQRKIFAADCTSEDLLVPIFQKGQKVYSSPSLTEIQNRTKQQLGLLHETYRRFLNPHAYKVGLEAKLHDQKMNLVIHLRKTEQQKNHD</sequence>
<comment type="catalytic activity">
    <reaction evidence="8 9">
        <text>5-phospho-alpha-D-ribose 1-diphosphate + nicotinate + ATP + H2O = nicotinate beta-D-ribonucleotide + ADP + phosphate + diphosphate</text>
        <dbReference type="Rhea" id="RHEA:36163"/>
        <dbReference type="ChEBI" id="CHEBI:15377"/>
        <dbReference type="ChEBI" id="CHEBI:30616"/>
        <dbReference type="ChEBI" id="CHEBI:32544"/>
        <dbReference type="ChEBI" id="CHEBI:33019"/>
        <dbReference type="ChEBI" id="CHEBI:43474"/>
        <dbReference type="ChEBI" id="CHEBI:57502"/>
        <dbReference type="ChEBI" id="CHEBI:58017"/>
        <dbReference type="ChEBI" id="CHEBI:456216"/>
        <dbReference type="EC" id="6.3.4.21"/>
    </reaction>
</comment>
<dbReference type="Proteomes" id="UP001596405">
    <property type="component" value="Unassembled WGS sequence"/>
</dbReference>
<dbReference type="GO" id="GO:0004516">
    <property type="term" value="F:nicotinate phosphoribosyltransferase activity"/>
    <property type="evidence" value="ECO:0007669"/>
    <property type="project" value="UniProtKB-EC"/>
</dbReference>
<evidence type="ECO:0000256" key="6">
    <source>
        <dbReference type="ARBA" id="ARBA00022642"/>
    </source>
</evidence>
<comment type="similarity">
    <text evidence="2 9">Belongs to the NAPRTase family.</text>
</comment>
<keyword evidence="5 9" id="KW-0436">Ligase</keyword>
<comment type="PTM">
    <text evidence="9">Transiently phosphorylated on a His residue during the reaction cycle. Phosphorylation strongly increases the affinity for substrates and increases the rate of nicotinate D-ribonucleotide production. Dephosphorylation regenerates the low-affinity form of the enzyme, leading to product release.</text>
</comment>
<reference evidence="14" key="1">
    <citation type="journal article" date="2019" name="Int. J. Syst. Evol. Microbiol.">
        <title>The Global Catalogue of Microorganisms (GCM) 10K type strain sequencing project: providing services to taxonomists for standard genome sequencing and annotation.</title>
        <authorList>
            <consortium name="The Broad Institute Genomics Platform"/>
            <consortium name="The Broad Institute Genome Sequencing Center for Infectious Disease"/>
            <person name="Wu L."/>
            <person name="Ma J."/>
        </authorList>
    </citation>
    <scope>NUCLEOTIDE SEQUENCE [LARGE SCALE GENOMIC DNA]</scope>
    <source>
        <strain evidence="14">CGMCC 4.7393</strain>
    </source>
</reference>
<dbReference type="NCBIfam" id="NF009131">
    <property type="entry name" value="PRK12484.1"/>
    <property type="match status" value="1"/>
</dbReference>
<dbReference type="Pfam" id="PF17767">
    <property type="entry name" value="NAPRTase_N"/>
    <property type="match status" value="1"/>
</dbReference>
<evidence type="ECO:0000259" key="10">
    <source>
        <dbReference type="Pfam" id="PF04095"/>
    </source>
</evidence>
<proteinExistence type="inferred from homology"/>
<evidence type="ECO:0000313" key="14">
    <source>
        <dbReference type="Proteomes" id="UP001596405"/>
    </source>
</evidence>
<evidence type="ECO:0000256" key="1">
    <source>
        <dbReference type="ARBA" id="ARBA00004952"/>
    </source>
</evidence>
<evidence type="ECO:0000259" key="11">
    <source>
        <dbReference type="Pfam" id="PF17767"/>
    </source>
</evidence>
<dbReference type="InterPro" id="IPR041525">
    <property type="entry name" value="N/Namide_PRibTrfase"/>
</dbReference>
<evidence type="ECO:0000256" key="8">
    <source>
        <dbReference type="ARBA" id="ARBA00048668"/>
    </source>
</evidence>
<gene>
    <name evidence="13" type="ORF">ACFQHR_19015</name>
</gene>
<evidence type="ECO:0000256" key="3">
    <source>
        <dbReference type="ARBA" id="ARBA00013236"/>
    </source>
</evidence>
<dbReference type="SUPFAM" id="SSF54675">
    <property type="entry name" value="Nicotinate/Quinolinate PRTase N-terminal domain-like"/>
    <property type="match status" value="1"/>
</dbReference>
<name>A0ABW2DST8_9BACT</name>
<evidence type="ECO:0000256" key="9">
    <source>
        <dbReference type="RuleBase" id="RU365100"/>
    </source>
</evidence>
<evidence type="ECO:0000256" key="2">
    <source>
        <dbReference type="ARBA" id="ARBA00010897"/>
    </source>
</evidence>
<evidence type="ECO:0000256" key="7">
    <source>
        <dbReference type="ARBA" id="ARBA00022679"/>
    </source>
</evidence>
<dbReference type="InterPro" id="IPR006405">
    <property type="entry name" value="Nic_PRibTrfase_pncB"/>
</dbReference>
<dbReference type="NCBIfam" id="NF006695">
    <property type="entry name" value="PRK09243.1-2"/>
    <property type="match status" value="1"/>
</dbReference>
<evidence type="ECO:0000313" key="13">
    <source>
        <dbReference type="EMBL" id="MFC6999734.1"/>
    </source>
</evidence>
<dbReference type="InterPro" id="IPR041619">
    <property type="entry name" value="NAPRTase_C"/>
</dbReference>
<dbReference type="RefSeq" id="WP_066620771.1">
    <property type="nucleotide sequence ID" value="NZ_JBHSYQ010000016.1"/>
</dbReference>
<dbReference type="EMBL" id="JBHSYQ010000016">
    <property type="protein sequence ID" value="MFC6999734.1"/>
    <property type="molecule type" value="Genomic_DNA"/>
</dbReference>